<reference evidence="4 5" key="1">
    <citation type="journal article" date="2016" name="Front. Microbiol.">
        <title>Comprehensive Phylogenetic Analysis of Bovine Non-aureus Staphylococci Species Based on Whole-Genome Sequencing.</title>
        <authorList>
            <person name="Naushad S."/>
            <person name="Barkema H.W."/>
            <person name="Luby C."/>
            <person name="Condas L.A."/>
            <person name="Nobrega D.B."/>
            <person name="Carson D.A."/>
            <person name="De Buck J."/>
        </authorList>
    </citation>
    <scope>NUCLEOTIDE SEQUENCE [LARGE SCALE GENOMIC DNA]</scope>
    <source>
        <strain evidence="2 4">SNUC 1409</strain>
        <strain evidence="3 6">SNUC 4143</strain>
        <strain evidence="1 5">SNUC 761</strain>
    </source>
</reference>
<reference evidence="2" key="3">
    <citation type="submission" date="2018-03" db="EMBL/GenBank/DDBJ databases">
        <authorList>
            <person name="Naushad S."/>
        </authorList>
    </citation>
    <scope>NUCLEOTIDE SEQUENCE</scope>
    <source>
        <strain evidence="2">SNUC 1409</strain>
    </source>
</reference>
<reference evidence="3" key="2">
    <citation type="submission" date="2018-03" db="EMBL/GenBank/DDBJ databases">
        <authorList>
            <person name="Keele B.F."/>
        </authorList>
    </citation>
    <scope>NUCLEOTIDE SEQUENCE</scope>
    <source>
        <strain evidence="3">SNUC 4143</strain>
        <strain evidence="1">SNUC 761</strain>
    </source>
</reference>
<dbReference type="Pfam" id="PF08877">
    <property type="entry name" value="MepB-like"/>
    <property type="match status" value="1"/>
</dbReference>
<dbReference type="EMBL" id="PYZH01000006">
    <property type="protein sequence ID" value="PTF16513.1"/>
    <property type="molecule type" value="Genomic_DNA"/>
</dbReference>
<gene>
    <name evidence="1" type="ORF">BUY44_11340</name>
    <name evidence="2" type="ORF">BUY47_07955</name>
    <name evidence="3" type="ORF">BUY48_01665</name>
</gene>
<evidence type="ECO:0000313" key="5">
    <source>
        <dbReference type="Proteomes" id="UP000242547"/>
    </source>
</evidence>
<dbReference type="AlphaFoldDB" id="A0A2K4DMD8"/>
<dbReference type="RefSeq" id="WP_103166628.1">
    <property type="nucleotide sequence ID" value="NZ_CP130489.1"/>
</dbReference>
<dbReference type="InterPro" id="IPR011235">
    <property type="entry name" value="MepB-like"/>
</dbReference>
<dbReference type="EMBL" id="PYZL01000138">
    <property type="protein sequence ID" value="PTE70287.1"/>
    <property type="molecule type" value="Genomic_DNA"/>
</dbReference>
<dbReference type="Gene3D" id="3.40.1350.140">
    <property type="entry name" value="MepB-like"/>
    <property type="match status" value="1"/>
</dbReference>
<evidence type="ECO:0000313" key="2">
    <source>
        <dbReference type="EMBL" id="PTF13760.1"/>
    </source>
</evidence>
<dbReference type="Proteomes" id="UP000242088">
    <property type="component" value="Unassembled WGS sequence"/>
</dbReference>
<dbReference type="Proteomes" id="UP000243350">
    <property type="component" value="Unassembled WGS sequence"/>
</dbReference>
<proteinExistence type="predicted"/>
<dbReference type="GeneID" id="48886787"/>
<accession>A0A2K4DMD8</accession>
<evidence type="ECO:0000313" key="3">
    <source>
        <dbReference type="EMBL" id="PTF16513.1"/>
    </source>
</evidence>
<sequence length="152" mass="17909">MTTLESFVSYPLLKSKYVIPECYYEIEEWNKEYEALTIYTNEGLVRSRLANKTPKKKGFFFALWIKDEYGKNRPLTSEELGIGLVINIIDKHRKGQFIFPQEVLINKGILKSDNNKGKMALRVYPPWITELNKSAIKTQQWQCKYFTEMINI</sequence>
<evidence type="ECO:0000313" key="6">
    <source>
        <dbReference type="Proteomes" id="UP000243350"/>
    </source>
</evidence>
<dbReference type="PIRSF" id="PIRSF032285">
    <property type="entry name" value="UCP032285"/>
    <property type="match status" value="1"/>
</dbReference>
<dbReference type="EMBL" id="PYZI01000008">
    <property type="protein sequence ID" value="PTF13760.1"/>
    <property type="molecule type" value="Genomic_DNA"/>
</dbReference>
<protein>
    <submittedName>
        <fullName evidence="3">Uncharacterized protein</fullName>
    </submittedName>
</protein>
<comment type="caution">
    <text evidence="3">The sequence shown here is derived from an EMBL/GenBank/DDBJ whole genome shotgun (WGS) entry which is preliminary data.</text>
</comment>
<dbReference type="Proteomes" id="UP000242547">
    <property type="component" value="Unassembled WGS sequence"/>
</dbReference>
<keyword evidence="4" id="KW-1185">Reference proteome</keyword>
<evidence type="ECO:0000313" key="4">
    <source>
        <dbReference type="Proteomes" id="UP000242088"/>
    </source>
</evidence>
<organism evidence="3 6">
    <name type="scientific">Staphylococcus devriesei</name>
    <dbReference type="NCBI Taxonomy" id="586733"/>
    <lineage>
        <taxon>Bacteria</taxon>
        <taxon>Bacillati</taxon>
        <taxon>Bacillota</taxon>
        <taxon>Bacilli</taxon>
        <taxon>Bacillales</taxon>
        <taxon>Staphylococcaceae</taxon>
        <taxon>Staphylococcus</taxon>
    </lineage>
</organism>
<evidence type="ECO:0000313" key="1">
    <source>
        <dbReference type="EMBL" id="PTE70287.1"/>
    </source>
</evidence>
<dbReference type="InterPro" id="IPR038231">
    <property type="entry name" value="MepB-like_sf"/>
</dbReference>
<name>A0A2K4DMD8_9STAP</name>